<gene>
    <name evidence="3" type="ORF">HMPREF9695_01147</name>
</gene>
<dbReference type="PANTHER" id="PTHR23028">
    <property type="entry name" value="ACETYLTRANSFERASE"/>
    <property type="match status" value="1"/>
</dbReference>
<feature type="transmembrane region" description="Helical" evidence="1">
    <location>
        <begin position="49"/>
        <end position="70"/>
    </location>
</feature>
<dbReference type="eggNOG" id="COG1835">
    <property type="taxonomic scope" value="Bacteria"/>
</dbReference>
<dbReference type="AlphaFoldDB" id="K8PR96"/>
<keyword evidence="1" id="KW-0472">Membrane</keyword>
<sequence>MVSQRLRALDGLRGVAILLVMGFHYFYHLESFYYKSTLYPYGETFSNVLIFKYGYMGVELFFIISGFVIAMTLESSRSVIDFAIRRFVRIWPALIVSAILTFFLLNWSDAPFALHRRQSWPNFLPSLTLTPPSLWSGWFPKVDYVTGVYWSLVVEIRFYMIAAILFWLFSREKLARNLVIFTLVVYIARALLRRAMPGYNGVYDALFIPDYLPWFAAGAVFYELYKERLAKGAALIMLAVIYALIARVSTNYAMIGRDPVFASAAALAFMVLFWFLATKPASMRLFEVRPLVWIGECSYSIYLYHYAVGMILISQVSKTIGLAPQLLLVAAISLLVLAVGRVSYAVVENPARRWLTKLLIGPPQKPAAAASPAE</sequence>
<feature type="transmembrane region" description="Helical" evidence="1">
    <location>
        <begin position="90"/>
        <end position="107"/>
    </location>
</feature>
<keyword evidence="1" id="KW-1133">Transmembrane helix</keyword>
<feature type="transmembrane region" description="Helical" evidence="1">
    <location>
        <begin position="148"/>
        <end position="169"/>
    </location>
</feature>
<dbReference type="PATRIC" id="fig|883078.3.peg.1182"/>
<dbReference type="EMBL" id="AGWX01000001">
    <property type="protein sequence ID" value="EKS42055.1"/>
    <property type="molecule type" value="Genomic_DNA"/>
</dbReference>
<dbReference type="InterPro" id="IPR050879">
    <property type="entry name" value="Acyltransferase_3"/>
</dbReference>
<keyword evidence="1" id="KW-0812">Transmembrane</keyword>
<dbReference type="InterPro" id="IPR002656">
    <property type="entry name" value="Acyl_transf_3_dom"/>
</dbReference>
<organism evidence="3 4">
    <name type="scientific">Afipia broomeae ATCC 49717</name>
    <dbReference type="NCBI Taxonomy" id="883078"/>
    <lineage>
        <taxon>Bacteria</taxon>
        <taxon>Pseudomonadati</taxon>
        <taxon>Pseudomonadota</taxon>
        <taxon>Alphaproteobacteria</taxon>
        <taxon>Hyphomicrobiales</taxon>
        <taxon>Nitrobacteraceae</taxon>
        <taxon>Afipia</taxon>
    </lineage>
</organism>
<evidence type="ECO:0000313" key="4">
    <source>
        <dbReference type="Proteomes" id="UP000001096"/>
    </source>
</evidence>
<dbReference type="PANTHER" id="PTHR23028:SF53">
    <property type="entry name" value="ACYL_TRANSF_3 DOMAIN-CONTAINING PROTEIN"/>
    <property type="match status" value="1"/>
</dbReference>
<dbReference type="GO" id="GO:0000271">
    <property type="term" value="P:polysaccharide biosynthetic process"/>
    <property type="evidence" value="ECO:0007669"/>
    <property type="project" value="TreeGrafter"/>
</dbReference>
<dbReference type="Proteomes" id="UP000001096">
    <property type="component" value="Unassembled WGS sequence"/>
</dbReference>
<dbReference type="RefSeq" id="WP_006019868.1">
    <property type="nucleotide sequence ID" value="NZ_KB375282.1"/>
</dbReference>
<evidence type="ECO:0000259" key="2">
    <source>
        <dbReference type="Pfam" id="PF01757"/>
    </source>
</evidence>
<feature type="transmembrane region" description="Helical" evidence="1">
    <location>
        <begin position="178"/>
        <end position="196"/>
    </location>
</feature>
<evidence type="ECO:0000256" key="1">
    <source>
        <dbReference type="SAM" id="Phobius"/>
    </source>
</evidence>
<dbReference type="HOGENOM" id="CLU_005679_2_3_5"/>
<comment type="caution">
    <text evidence="3">The sequence shown here is derived from an EMBL/GenBank/DDBJ whole genome shotgun (WGS) entry which is preliminary data.</text>
</comment>
<feature type="domain" description="Acyltransferase 3" evidence="2">
    <location>
        <begin position="8"/>
        <end position="336"/>
    </location>
</feature>
<feature type="transmembrane region" description="Helical" evidence="1">
    <location>
        <begin position="202"/>
        <end position="222"/>
    </location>
</feature>
<feature type="transmembrane region" description="Helical" evidence="1">
    <location>
        <begin position="12"/>
        <end position="29"/>
    </location>
</feature>
<name>K8PR96_9BRAD</name>
<feature type="transmembrane region" description="Helical" evidence="1">
    <location>
        <begin position="234"/>
        <end position="254"/>
    </location>
</feature>
<keyword evidence="4" id="KW-1185">Reference proteome</keyword>
<dbReference type="Pfam" id="PF01757">
    <property type="entry name" value="Acyl_transf_3"/>
    <property type="match status" value="1"/>
</dbReference>
<reference evidence="3 4" key="1">
    <citation type="submission" date="2012-04" db="EMBL/GenBank/DDBJ databases">
        <title>The Genome Sequence of Afipia broomeae ATCC 49717.</title>
        <authorList>
            <consortium name="The Broad Institute Genome Sequencing Platform"/>
            <person name="Earl A."/>
            <person name="Ward D."/>
            <person name="Feldgarden M."/>
            <person name="Gevers D."/>
            <person name="Huys G."/>
            <person name="Walker B."/>
            <person name="Young S.K."/>
            <person name="Zeng Q."/>
            <person name="Gargeya S."/>
            <person name="Fitzgerald M."/>
            <person name="Haas B."/>
            <person name="Abouelleil A."/>
            <person name="Alvarado L."/>
            <person name="Arachchi H.M."/>
            <person name="Berlin A."/>
            <person name="Chapman S.B."/>
            <person name="Goldberg J."/>
            <person name="Griggs A."/>
            <person name="Gujja S."/>
            <person name="Hansen M."/>
            <person name="Howarth C."/>
            <person name="Imamovic A."/>
            <person name="Larimer J."/>
            <person name="McCowen C."/>
            <person name="Montmayeur A."/>
            <person name="Murphy C."/>
            <person name="Neiman D."/>
            <person name="Pearson M."/>
            <person name="Priest M."/>
            <person name="Roberts A."/>
            <person name="Saif S."/>
            <person name="Shea T."/>
            <person name="Sisk P."/>
            <person name="Sykes S."/>
            <person name="Wortman J."/>
            <person name="Nusbaum C."/>
            <person name="Birren B."/>
        </authorList>
    </citation>
    <scope>NUCLEOTIDE SEQUENCE [LARGE SCALE GENOMIC DNA]</scope>
    <source>
        <strain evidence="3 4">ATCC 49717</strain>
    </source>
</reference>
<dbReference type="GO" id="GO:0016747">
    <property type="term" value="F:acyltransferase activity, transferring groups other than amino-acyl groups"/>
    <property type="evidence" value="ECO:0007669"/>
    <property type="project" value="InterPro"/>
</dbReference>
<protein>
    <recommendedName>
        <fullName evidence="2">Acyltransferase 3 domain-containing protein</fullName>
    </recommendedName>
</protein>
<feature type="transmembrane region" description="Helical" evidence="1">
    <location>
        <begin position="325"/>
        <end position="347"/>
    </location>
</feature>
<evidence type="ECO:0000313" key="3">
    <source>
        <dbReference type="EMBL" id="EKS42055.1"/>
    </source>
</evidence>
<accession>K8PR96</accession>
<feature type="transmembrane region" description="Helical" evidence="1">
    <location>
        <begin position="260"/>
        <end position="278"/>
    </location>
</feature>
<dbReference type="GO" id="GO:0016020">
    <property type="term" value="C:membrane"/>
    <property type="evidence" value="ECO:0007669"/>
    <property type="project" value="TreeGrafter"/>
</dbReference>
<proteinExistence type="predicted"/>
<feature type="transmembrane region" description="Helical" evidence="1">
    <location>
        <begin position="290"/>
        <end position="313"/>
    </location>
</feature>